<evidence type="ECO:0000313" key="2">
    <source>
        <dbReference type="Proteomes" id="UP001189429"/>
    </source>
</evidence>
<accession>A0ABN9QNZ7</accession>
<organism evidence="1 2">
    <name type="scientific">Prorocentrum cordatum</name>
    <dbReference type="NCBI Taxonomy" id="2364126"/>
    <lineage>
        <taxon>Eukaryota</taxon>
        <taxon>Sar</taxon>
        <taxon>Alveolata</taxon>
        <taxon>Dinophyceae</taxon>
        <taxon>Prorocentrales</taxon>
        <taxon>Prorocentraceae</taxon>
        <taxon>Prorocentrum</taxon>
    </lineage>
</organism>
<evidence type="ECO:0000313" key="1">
    <source>
        <dbReference type="EMBL" id="CAK0807883.1"/>
    </source>
</evidence>
<feature type="non-terminal residue" evidence="1">
    <location>
        <position position="111"/>
    </location>
</feature>
<name>A0ABN9QNZ7_9DINO</name>
<feature type="non-terminal residue" evidence="1">
    <location>
        <position position="1"/>
    </location>
</feature>
<dbReference type="EMBL" id="CAUYUJ010004031">
    <property type="protein sequence ID" value="CAK0807883.1"/>
    <property type="molecule type" value="Genomic_DNA"/>
</dbReference>
<proteinExistence type="predicted"/>
<comment type="caution">
    <text evidence="1">The sequence shown here is derived from an EMBL/GenBank/DDBJ whole genome shotgun (WGS) entry which is preliminary data.</text>
</comment>
<gene>
    <name evidence="1" type="ORF">PCOR1329_LOCUS13629</name>
</gene>
<sequence>VRGSYNMLAEAAYAVGLSHKANIGVDAPCQLDEGSSFVAGIPGNDRYTADLNSFRCMYSAFDLSLELNCTGTCFYAYEGDPLKWVKYGWSIPLDVPAEESPGGGGSTDGDQ</sequence>
<keyword evidence="2" id="KW-1185">Reference proteome</keyword>
<reference evidence="1" key="1">
    <citation type="submission" date="2023-10" db="EMBL/GenBank/DDBJ databases">
        <authorList>
            <person name="Chen Y."/>
            <person name="Shah S."/>
            <person name="Dougan E. K."/>
            <person name="Thang M."/>
            <person name="Chan C."/>
        </authorList>
    </citation>
    <scope>NUCLEOTIDE SEQUENCE [LARGE SCALE GENOMIC DNA]</scope>
</reference>
<protein>
    <submittedName>
        <fullName evidence="1">Uncharacterized protein</fullName>
    </submittedName>
</protein>
<dbReference type="Proteomes" id="UP001189429">
    <property type="component" value="Unassembled WGS sequence"/>
</dbReference>